<dbReference type="Pfam" id="PF04075">
    <property type="entry name" value="F420H2_quin_red"/>
    <property type="match status" value="1"/>
</dbReference>
<dbReference type="Proteomes" id="UP001500034">
    <property type="component" value="Unassembled WGS sequence"/>
</dbReference>
<evidence type="ECO:0000256" key="2">
    <source>
        <dbReference type="ARBA" id="ARBA00023125"/>
    </source>
</evidence>
<dbReference type="Pfam" id="PF00440">
    <property type="entry name" value="TetR_N"/>
    <property type="match status" value="1"/>
</dbReference>
<dbReference type="PANTHER" id="PTHR39428:SF3">
    <property type="entry name" value="DEAZAFLAVIN-DEPENDENT NITROREDUCTASE"/>
    <property type="match status" value="1"/>
</dbReference>
<dbReference type="EMBL" id="BAABCQ010000116">
    <property type="protein sequence ID" value="GAA3996407.1"/>
    <property type="molecule type" value="Genomic_DNA"/>
</dbReference>
<protein>
    <recommendedName>
        <fullName evidence="5">HTH tetR-type domain-containing protein</fullName>
    </recommendedName>
</protein>
<evidence type="ECO:0000313" key="6">
    <source>
        <dbReference type="EMBL" id="GAA3996407.1"/>
    </source>
</evidence>
<dbReference type="InterPro" id="IPR004378">
    <property type="entry name" value="F420H2_quin_Rdtase"/>
</dbReference>
<evidence type="ECO:0000256" key="3">
    <source>
        <dbReference type="ARBA" id="ARBA00049106"/>
    </source>
</evidence>
<comment type="caution">
    <text evidence="6">The sequence shown here is derived from an EMBL/GenBank/DDBJ whole genome shotgun (WGS) entry which is preliminary data.</text>
</comment>
<reference evidence="7" key="1">
    <citation type="journal article" date="2019" name="Int. J. Syst. Evol. Microbiol.">
        <title>The Global Catalogue of Microorganisms (GCM) 10K type strain sequencing project: providing services to taxonomists for standard genome sequencing and annotation.</title>
        <authorList>
            <consortium name="The Broad Institute Genomics Platform"/>
            <consortium name="The Broad Institute Genome Sequencing Center for Infectious Disease"/>
            <person name="Wu L."/>
            <person name="Ma J."/>
        </authorList>
    </citation>
    <scope>NUCLEOTIDE SEQUENCE [LARGE SCALE GENOMIC DNA]</scope>
    <source>
        <strain evidence="7">JCM 17027</strain>
    </source>
</reference>
<dbReference type="Gene3D" id="1.10.357.10">
    <property type="entry name" value="Tetracycline Repressor, domain 2"/>
    <property type="match status" value="1"/>
</dbReference>
<keyword evidence="7" id="KW-1185">Reference proteome</keyword>
<evidence type="ECO:0000313" key="7">
    <source>
        <dbReference type="Proteomes" id="UP001500034"/>
    </source>
</evidence>
<proteinExistence type="inferred from homology"/>
<comment type="similarity">
    <text evidence="1">Belongs to the F420H(2)-dependent quinone reductase family.</text>
</comment>
<dbReference type="InterPro" id="IPR001647">
    <property type="entry name" value="HTH_TetR"/>
</dbReference>
<feature type="domain" description="HTH tetR-type" evidence="5">
    <location>
        <begin position="4"/>
        <end position="64"/>
    </location>
</feature>
<dbReference type="InterPro" id="IPR009057">
    <property type="entry name" value="Homeodomain-like_sf"/>
</dbReference>
<dbReference type="Gene3D" id="2.30.110.10">
    <property type="entry name" value="Electron Transport, Fmn-binding Protein, Chain A"/>
    <property type="match status" value="1"/>
</dbReference>
<keyword evidence="2 4" id="KW-0238">DNA-binding</keyword>
<dbReference type="SUPFAM" id="SSF48498">
    <property type="entry name" value="Tetracyclin repressor-like, C-terminal domain"/>
    <property type="match status" value="1"/>
</dbReference>
<dbReference type="PROSITE" id="PS50977">
    <property type="entry name" value="HTH_TETR_2"/>
    <property type="match status" value="1"/>
</dbReference>
<evidence type="ECO:0000256" key="4">
    <source>
        <dbReference type="PROSITE-ProRule" id="PRU00335"/>
    </source>
</evidence>
<organism evidence="6 7">
    <name type="scientific">Streptomyces marokkonensis</name>
    <dbReference type="NCBI Taxonomy" id="324855"/>
    <lineage>
        <taxon>Bacteria</taxon>
        <taxon>Bacillati</taxon>
        <taxon>Actinomycetota</taxon>
        <taxon>Actinomycetes</taxon>
        <taxon>Kitasatosporales</taxon>
        <taxon>Streptomycetaceae</taxon>
        <taxon>Streptomyces</taxon>
    </lineage>
</organism>
<name>A0ABP7REQ8_9ACTN</name>
<evidence type="ECO:0000256" key="1">
    <source>
        <dbReference type="ARBA" id="ARBA00008710"/>
    </source>
</evidence>
<accession>A0ABP7REQ8</accession>
<sequence>MDSEVARERALDAAERLFYGRGVRAVGMDDVRGGSGVSLKRLYQLFPAKEQLVVACLERRDVRWRGRLAEYVDRYEEPTSRILAVFDWLGQWFAEPDFRGCAWINAYGELGATSPPVADRVRAHKAAFGEYLDGLTSDAGLPPALSGQLFLLAEGAMVTAGVTGGTAPARQAREAARVLLGAAGNGGWDAVRMEPAPAGAAPRCESAVRRDDGTDAMPLEGEYEPSPTQWVREQVELYESSGGTKGTTLRDTGLPVIVLTTRGAQSGRIRKSPLMRVEHDGRYAVVASLGGAPKHPVWYHNVKADPHVQLQDGPAKQDMTAREITGAEKAEWWERAVAAFPPYAEYQEKTDREIPVFVLEPADGS</sequence>
<evidence type="ECO:0000259" key="5">
    <source>
        <dbReference type="PROSITE" id="PS50977"/>
    </source>
</evidence>
<gene>
    <name evidence="6" type="ORF">GCM10022384_49570</name>
</gene>
<dbReference type="SUPFAM" id="SSF46689">
    <property type="entry name" value="Homeodomain-like"/>
    <property type="match status" value="1"/>
</dbReference>
<dbReference type="InterPro" id="IPR012349">
    <property type="entry name" value="Split_barrel_FMN-bd"/>
</dbReference>
<feature type="DNA-binding region" description="H-T-H motif" evidence="4">
    <location>
        <begin position="27"/>
        <end position="46"/>
    </location>
</feature>
<dbReference type="NCBIfam" id="TIGR00026">
    <property type="entry name" value="hi_GC_TIGR00026"/>
    <property type="match status" value="1"/>
</dbReference>
<dbReference type="PANTHER" id="PTHR39428">
    <property type="entry name" value="F420H(2)-DEPENDENT QUINONE REDUCTASE RV1261C"/>
    <property type="match status" value="1"/>
</dbReference>
<dbReference type="InterPro" id="IPR036271">
    <property type="entry name" value="Tet_transcr_reg_TetR-rel_C_sf"/>
</dbReference>
<comment type="catalytic activity">
    <reaction evidence="3">
        <text>oxidized coenzyme F420-(gamma-L-Glu)(n) + a quinol + H(+) = reduced coenzyme F420-(gamma-L-Glu)(n) + a quinone</text>
        <dbReference type="Rhea" id="RHEA:39663"/>
        <dbReference type="Rhea" id="RHEA-COMP:12939"/>
        <dbReference type="Rhea" id="RHEA-COMP:14378"/>
        <dbReference type="ChEBI" id="CHEBI:15378"/>
        <dbReference type="ChEBI" id="CHEBI:24646"/>
        <dbReference type="ChEBI" id="CHEBI:132124"/>
        <dbReference type="ChEBI" id="CHEBI:133980"/>
        <dbReference type="ChEBI" id="CHEBI:139511"/>
    </reaction>
</comment>